<gene>
    <name evidence="1" type="ORF">SHD_1286</name>
</gene>
<accession>A0ABN0PPS7</accession>
<sequence length="290" mass="33070">MRFIDPALIPACKPHDWDVKSVQWLARVAAAQDKSDEIKKLKNPWKKFKVNFANTFGDKCWYTEAARIGTTNDVDHFRPKNAVKDQFGRHVARTNAAGVVEYANYWWLAYEPLNYRYSCIFSNRANGDGGKQEFFPLEDETTRAWTPSCPYIREDVSFLDPCNSNDVQLIAFDVTVGMAEPRFSEQQDPKAFRRFQLSKKYYNLNEKTIVDARMEVLSELAKDLNLLELTWSFDPVIKASMQPALDAAKQGIVNKCSRKAKFSAAAVALVKTKQAEPWLADVLPLLDLSP</sequence>
<dbReference type="EMBL" id="AXZL01000056">
    <property type="protein sequence ID" value="ESE42064.1"/>
    <property type="molecule type" value="Genomic_DNA"/>
</dbReference>
<dbReference type="Proteomes" id="UP000017548">
    <property type="component" value="Unassembled WGS sequence"/>
</dbReference>
<keyword evidence="2" id="KW-1185">Reference proteome</keyword>
<reference evidence="1 2" key="1">
    <citation type="journal article" date="2013" name="Genome Announc.">
        <title>Draft Genome Sequence of Shewanella decolorationis S12, a Dye-Degrading Bacterium Isolated from a Wastewater Treatment Plant.</title>
        <authorList>
            <person name="Xu M."/>
            <person name="Fang Y."/>
            <person name="Liu J."/>
            <person name="Chen X."/>
            <person name="Sun G."/>
            <person name="Guo J."/>
            <person name="Hua Z."/>
            <person name="Tu Q."/>
            <person name="Wu L."/>
            <person name="Zhou J."/>
            <person name="Liu X."/>
        </authorList>
    </citation>
    <scope>NUCLEOTIDE SEQUENCE [LARGE SCALE GENOMIC DNA]</scope>
    <source>
        <strain evidence="1 2">S12</strain>
    </source>
</reference>
<dbReference type="RefSeq" id="WP_023266380.1">
    <property type="nucleotide sequence ID" value="NZ_AXZL01000056.1"/>
</dbReference>
<protein>
    <submittedName>
        <fullName evidence="1">Tigr02646 family protein</fullName>
    </submittedName>
</protein>
<evidence type="ECO:0000313" key="2">
    <source>
        <dbReference type="Proteomes" id="UP000017548"/>
    </source>
</evidence>
<proteinExistence type="predicted"/>
<comment type="caution">
    <text evidence="1">The sequence shown here is derived from an EMBL/GenBank/DDBJ whole genome shotgun (WGS) entry which is preliminary data.</text>
</comment>
<name>A0ABN0PPS7_9GAMM</name>
<evidence type="ECO:0000313" key="1">
    <source>
        <dbReference type="EMBL" id="ESE42064.1"/>
    </source>
</evidence>
<organism evidence="1 2">
    <name type="scientific">Shewanella decolorationis S12</name>
    <dbReference type="NCBI Taxonomy" id="1353536"/>
    <lineage>
        <taxon>Bacteria</taxon>
        <taxon>Pseudomonadati</taxon>
        <taxon>Pseudomonadota</taxon>
        <taxon>Gammaproteobacteria</taxon>
        <taxon>Alteromonadales</taxon>
        <taxon>Shewanellaceae</taxon>
        <taxon>Shewanella</taxon>
    </lineage>
</organism>